<keyword evidence="1" id="KW-1133">Transmembrane helix</keyword>
<dbReference type="AlphaFoldDB" id="A0A0J6ZEV4"/>
<dbReference type="Proteomes" id="UP000036513">
    <property type="component" value="Unassembled WGS sequence"/>
</dbReference>
<gene>
    <name evidence="2" type="ORF">MCHLDSM_00522</name>
</gene>
<evidence type="ECO:0000313" key="2">
    <source>
        <dbReference type="EMBL" id="KMO83326.1"/>
    </source>
</evidence>
<feature type="transmembrane region" description="Helical" evidence="1">
    <location>
        <begin position="89"/>
        <end position="116"/>
    </location>
</feature>
<keyword evidence="1" id="KW-0812">Transmembrane</keyword>
<dbReference type="EMBL" id="JYNL01000005">
    <property type="protein sequence ID" value="KMO83326.1"/>
    <property type="molecule type" value="Genomic_DNA"/>
</dbReference>
<name>A0A0J6ZEV4_9MYCO</name>
<feature type="transmembrane region" description="Helical" evidence="1">
    <location>
        <begin position="21"/>
        <end position="43"/>
    </location>
</feature>
<protein>
    <submittedName>
        <fullName evidence="2">Uncharacterized protein</fullName>
    </submittedName>
</protein>
<comment type="caution">
    <text evidence="2">The sequence shown here is derived from an EMBL/GenBank/DDBJ whole genome shotgun (WGS) entry which is preliminary data.</text>
</comment>
<keyword evidence="3" id="KW-1185">Reference proteome</keyword>
<reference evidence="2 3" key="1">
    <citation type="journal article" date="2015" name="Genome Biol. Evol.">
        <title>Characterization of Three Mycobacterium spp. with Potential Use in Bioremediation by Genome Sequencing and Comparative Genomics.</title>
        <authorList>
            <person name="Das S."/>
            <person name="Pettersson B.M."/>
            <person name="Behra P.R."/>
            <person name="Ramesh M."/>
            <person name="Dasgupta S."/>
            <person name="Bhattacharya A."/>
            <person name="Kirsebom L.A."/>
        </authorList>
    </citation>
    <scope>NUCLEOTIDE SEQUENCE [LARGE SCALE GENOMIC DNA]</scope>
    <source>
        <strain evidence="2 3">DSM 43826</strain>
    </source>
</reference>
<dbReference type="STRING" id="37916.MCHLDSM_00522"/>
<proteinExistence type="predicted"/>
<keyword evidence="1" id="KW-0472">Membrane</keyword>
<organism evidence="2 3">
    <name type="scientific">Mycolicibacterium chlorophenolicum</name>
    <dbReference type="NCBI Taxonomy" id="37916"/>
    <lineage>
        <taxon>Bacteria</taxon>
        <taxon>Bacillati</taxon>
        <taxon>Actinomycetota</taxon>
        <taxon>Actinomycetes</taxon>
        <taxon>Mycobacteriales</taxon>
        <taxon>Mycobacteriaceae</taxon>
        <taxon>Mycolicibacterium</taxon>
    </lineage>
</organism>
<evidence type="ECO:0000256" key="1">
    <source>
        <dbReference type="SAM" id="Phobius"/>
    </source>
</evidence>
<evidence type="ECO:0000313" key="3">
    <source>
        <dbReference type="Proteomes" id="UP000036513"/>
    </source>
</evidence>
<dbReference type="PATRIC" id="fig|37916.4.peg.567"/>
<feature type="transmembrane region" description="Helical" evidence="1">
    <location>
        <begin position="122"/>
        <end position="143"/>
    </location>
</feature>
<accession>A0A0J6ZEV4</accession>
<sequence length="175" mass="17721">MGLGVRDGGQRMARRVVWLQLAVAVLAAAVVAVAVGVPSALLANPFFVRMTPVPWWSYAAWALTALLSGVLAATYVHGRAAVSAAPGRAGILANVGSVLAVGCPVCNKLVVAAVGVSGAFTVWAPIQPAIAAASLAVLGWALWRRVTTLRSCPVGGEGVPSHPVTAVGPAPERDS</sequence>
<feature type="transmembrane region" description="Helical" evidence="1">
    <location>
        <begin position="55"/>
        <end position="77"/>
    </location>
</feature>